<dbReference type="EMBL" id="JADIMY010000117">
    <property type="protein sequence ID" value="MBO8428106.1"/>
    <property type="molecule type" value="Genomic_DNA"/>
</dbReference>
<gene>
    <name evidence="1" type="ORF">IAC58_06160</name>
</gene>
<dbReference type="Gene3D" id="1.10.10.10">
    <property type="entry name" value="Winged helix-like DNA-binding domain superfamily/Winged helix DNA-binding domain"/>
    <property type="match status" value="1"/>
</dbReference>
<dbReference type="InterPro" id="IPR036390">
    <property type="entry name" value="WH_DNA-bd_sf"/>
</dbReference>
<evidence type="ECO:0000313" key="1">
    <source>
        <dbReference type="EMBL" id="MBO8428106.1"/>
    </source>
</evidence>
<reference evidence="1" key="1">
    <citation type="submission" date="2020-10" db="EMBL/GenBank/DDBJ databases">
        <authorList>
            <person name="Gilroy R."/>
        </authorList>
    </citation>
    <scope>NUCLEOTIDE SEQUENCE</scope>
    <source>
        <strain evidence="1">11159</strain>
    </source>
</reference>
<proteinExistence type="predicted"/>
<accession>A0A9D9GWZ3</accession>
<dbReference type="SUPFAM" id="SSF46785">
    <property type="entry name" value="Winged helix' DNA-binding domain"/>
    <property type="match status" value="1"/>
</dbReference>
<protein>
    <submittedName>
        <fullName evidence="1">Uncharacterized protein</fullName>
    </submittedName>
</protein>
<evidence type="ECO:0000313" key="2">
    <source>
        <dbReference type="Proteomes" id="UP000823613"/>
    </source>
</evidence>
<dbReference type="InterPro" id="IPR036388">
    <property type="entry name" value="WH-like_DNA-bd_sf"/>
</dbReference>
<dbReference type="AlphaFoldDB" id="A0A9D9GWZ3"/>
<comment type="caution">
    <text evidence="1">The sequence shown here is derived from an EMBL/GenBank/DDBJ whole genome shotgun (WGS) entry which is preliminary data.</text>
</comment>
<feature type="non-terminal residue" evidence="1">
    <location>
        <position position="85"/>
    </location>
</feature>
<name>A0A9D9GWZ3_9BACL</name>
<sequence>MILDKLDLELAKRIMKHQNINFSSLARKYGVDRHTISRHYLRIKNGPLVRKRRKSLIADYEAEIKEKLEDGDSIKSIYMSLLNRT</sequence>
<organism evidence="1 2">
    <name type="scientific">Candidatus Onthovivens merdipullorum</name>
    <dbReference type="NCBI Taxonomy" id="2840889"/>
    <lineage>
        <taxon>Bacteria</taxon>
        <taxon>Bacillati</taxon>
        <taxon>Bacillota</taxon>
        <taxon>Bacilli</taxon>
        <taxon>Bacillales</taxon>
        <taxon>Candidatus Onthovivens</taxon>
    </lineage>
</organism>
<reference evidence="1" key="2">
    <citation type="journal article" date="2021" name="PeerJ">
        <title>Extensive microbial diversity within the chicken gut microbiome revealed by metagenomics and culture.</title>
        <authorList>
            <person name="Gilroy R."/>
            <person name="Ravi A."/>
            <person name="Getino M."/>
            <person name="Pursley I."/>
            <person name="Horton D.L."/>
            <person name="Alikhan N.F."/>
            <person name="Baker D."/>
            <person name="Gharbi K."/>
            <person name="Hall N."/>
            <person name="Watson M."/>
            <person name="Adriaenssens E.M."/>
            <person name="Foster-Nyarko E."/>
            <person name="Jarju S."/>
            <person name="Secka A."/>
            <person name="Antonio M."/>
            <person name="Oren A."/>
            <person name="Chaudhuri R.R."/>
            <person name="La Ragione R."/>
            <person name="Hildebrand F."/>
            <person name="Pallen M.J."/>
        </authorList>
    </citation>
    <scope>NUCLEOTIDE SEQUENCE</scope>
    <source>
        <strain evidence="1">11159</strain>
    </source>
</reference>
<dbReference type="Proteomes" id="UP000823613">
    <property type="component" value="Unassembled WGS sequence"/>
</dbReference>